<sequence length="559" mass="62556">MFYHQQRQISKKSNKDLRKRQQTTYRPVPQTNATHPAILIQRVKLNPNSLNTDDVLTLQETIGNRAATQLLANSSGQYVQPKLTIGEPGDKYEQEADQVAAEFVQYMNAPALLQASQNESIQRQDMEDDELNMKPMLQRQPDGGAATSDLETSINQARGGGQPLADNIREPIEQALGADFSGVKIHTDAQSDQLNQSIQARAFTTGQDVFFRQGEYNPKSRGGQELLAHELTHVVQQSGGTVQRSPYRAEDFAAISNHDATNPPQIQLYSAMEASELIENKYKAWRQWYYEVCIPAMQTIAAKAGQDFNQYLATKSQDEFEQAMTSLHTEAKDERYSSWSENFRRLSSTDNSLVQSDKYPGMNRVSRTNILVSNLINENDENLQRFITLYNSDDMTWYRGLSISHFSYKQLREAGVLGSEGTADIPTFTMDNDSPTRWLPGLYNAQLADAVAHRVDAEDAGIREIAMRKDIPIGVTVQYPIKPPTHVAFLNDGEQVIRGPITGARVYRVILLGPSGYSYRLKNGSTNDLPPAAPYQASAGSQAIMAWETAIDTWLLNHP</sequence>
<proteinExistence type="predicted"/>
<comment type="caution">
    <text evidence="3">The sequence shown here is derived from an EMBL/GenBank/DDBJ whole genome shotgun (WGS) entry which is preliminary data.</text>
</comment>
<protein>
    <submittedName>
        <fullName evidence="3">DUF4157 domain-containing protein</fullName>
    </submittedName>
</protein>
<reference evidence="3" key="2">
    <citation type="journal article" date="2022" name="Microbiol. Resour. Announc.">
        <title>Metagenome Sequencing to Explore Phylogenomics of Terrestrial Cyanobacteria.</title>
        <authorList>
            <person name="Ward R.D."/>
            <person name="Stajich J.E."/>
            <person name="Johansen J.R."/>
            <person name="Huntemann M."/>
            <person name="Clum A."/>
            <person name="Foster B."/>
            <person name="Foster B."/>
            <person name="Roux S."/>
            <person name="Palaniappan K."/>
            <person name="Varghese N."/>
            <person name="Mukherjee S."/>
            <person name="Reddy T.B.K."/>
            <person name="Daum C."/>
            <person name="Copeland A."/>
            <person name="Chen I.A."/>
            <person name="Ivanova N.N."/>
            <person name="Kyrpides N.C."/>
            <person name="Shapiro N."/>
            <person name="Eloe-Fadrosh E.A."/>
            <person name="Pietrasiak N."/>
        </authorList>
    </citation>
    <scope>NUCLEOTIDE SEQUENCE</scope>
    <source>
        <strain evidence="3">HA4357-MV3</strain>
    </source>
</reference>
<name>A0A9E3LUT4_9NOST</name>
<reference evidence="3" key="1">
    <citation type="submission" date="2021-05" db="EMBL/GenBank/DDBJ databases">
        <authorList>
            <person name="Pietrasiak N."/>
            <person name="Ward R."/>
            <person name="Stajich J.E."/>
            <person name="Kurbessoian T."/>
        </authorList>
    </citation>
    <scope>NUCLEOTIDE SEQUENCE</scope>
    <source>
        <strain evidence="3">HA4357-MV3</strain>
    </source>
</reference>
<organism evidence="3 4">
    <name type="scientific">Pelatocladus maniniholoensis HA4357-MV3</name>
    <dbReference type="NCBI Taxonomy" id="1117104"/>
    <lineage>
        <taxon>Bacteria</taxon>
        <taxon>Bacillati</taxon>
        <taxon>Cyanobacteriota</taxon>
        <taxon>Cyanophyceae</taxon>
        <taxon>Nostocales</taxon>
        <taxon>Nostocaceae</taxon>
        <taxon>Pelatocladus</taxon>
    </lineage>
</organism>
<feature type="compositionally biased region" description="Polar residues" evidence="1">
    <location>
        <begin position="22"/>
        <end position="33"/>
    </location>
</feature>
<evidence type="ECO:0000313" key="4">
    <source>
        <dbReference type="Proteomes" id="UP000813215"/>
    </source>
</evidence>
<dbReference type="InterPro" id="IPR025295">
    <property type="entry name" value="eCIS_core_dom"/>
</dbReference>
<gene>
    <name evidence="3" type="ORF">KME28_22830</name>
</gene>
<feature type="domain" description="eCIS core" evidence="2">
    <location>
        <begin position="163"/>
        <end position="240"/>
    </location>
</feature>
<dbReference type="EMBL" id="JAHHHW010000132">
    <property type="protein sequence ID" value="MBW4434471.1"/>
    <property type="molecule type" value="Genomic_DNA"/>
</dbReference>
<accession>A0A9E3LUT4</accession>
<feature type="region of interest" description="Disordered" evidence="1">
    <location>
        <begin position="1"/>
        <end position="33"/>
    </location>
</feature>
<evidence type="ECO:0000259" key="2">
    <source>
        <dbReference type="Pfam" id="PF13699"/>
    </source>
</evidence>
<evidence type="ECO:0000313" key="3">
    <source>
        <dbReference type="EMBL" id="MBW4434471.1"/>
    </source>
</evidence>
<feature type="compositionally biased region" description="Basic residues" evidence="1">
    <location>
        <begin position="9"/>
        <end position="21"/>
    </location>
</feature>
<dbReference type="Proteomes" id="UP000813215">
    <property type="component" value="Unassembled WGS sequence"/>
</dbReference>
<evidence type="ECO:0000256" key="1">
    <source>
        <dbReference type="SAM" id="MobiDB-lite"/>
    </source>
</evidence>
<dbReference type="AlphaFoldDB" id="A0A9E3LUT4"/>
<dbReference type="Pfam" id="PF13699">
    <property type="entry name" value="eCIS_core"/>
    <property type="match status" value="1"/>
</dbReference>